<dbReference type="InterPro" id="IPR018757">
    <property type="entry name" value="DUF2316"/>
</dbReference>
<dbReference type="Proteomes" id="UP000052258">
    <property type="component" value="Unassembled WGS sequence"/>
</dbReference>
<dbReference type="OrthoDB" id="3233189at2"/>
<dbReference type="PATRIC" id="fig|1430899.3.peg.1108"/>
<evidence type="ECO:0000313" key="2">
    <source>
        <dbReference type="Proteomes" id="UP000052258"/>
    </source>
</evidence>
<evidence type="ECO:0008006" key="3">
    <source>
        <dbReference type="Google" id="ProtNLM"/>
    </source>
</evidence>
<comment type="caution">
    <text evidence="1">The sequence shown here is derived from an EMBL/GenBank/DDBJ whole genome shotgun (WGS) entry which is preliminary data.</text>
</comment>
<organism evidence="1 2">
    <name type="scientific">Listeria fleischmannii 1991</name>
    <dbReference type="NCBI Taxonomy" id="1430899"/>
    <lineage>
        <taxon>Bacteria</taxon>
        <taxon>Bacillati</taxon>
        <taxon>Bacillota</taxon>
        <taxon>Bacilli</taxon>
        <taxon>Bacillales</taxon>
        <taxon>Listeriaceae</taxon>
        <taxon>Listeria</taxon>
    </lineage>
</organism>
<name>A0A0J8GHC7_9LIST</name>
<sequence>MSLTNEQITATIQELNANLVKSGLTKEQIAQDLKTNIEKINRILSLSQHSLEDPWILKEYLDEKIKEQGDVPIPFSALSGDYHKHWFLNSKKIDKKQLSKGKF</sequence>
<accession>A0A0J8GHC7</accession>
<protein>
    <recommendedName>
        <fullName evidence="3">DUF2316 family protein</fullName>
    </recommendedName>
</protein>
<dbReference type="EMBL" id="AZHO01000011">
    <property type="protein sequence ID" value="KMT60148.1"/>
    <property type="molecule type" value="Genomic_DNA"/>
</dbReference>
<dbReference type="RefSeq" id="WP_007472881.1">
    <property type="nucleotide sequence ID" value="NZ_KQ130613.1"/>
</dbReference>
<proteinExistence type="predicted"/>
<dbReference type="Pfam" id="PF10078">
    <property type="entry name" value="DUF2316"/>
    <property type="match status" value="1"/>
</dbReference>
<reference evidence="1 2" key="1">
    <citation type="journal article" date="2015" name="Genome Biol. Evol.">
        <title>Comparative Genomics of Listeria Sensu Lato: Genus-Wide Differences in Evolutionary Dynamics and the Progressive Gain of Complex, Potentially Pathogenicity-Related Traits through Lateral Gene Transfer.</title>
        <authorList>
            <person name="Chiara M."/>
            <person name="Caruso M."/>
            <person name="D'Erchia A.M."/>
            <person name="Manzari C."/>
            <person name="Fraccalvieri R."/>
            <person name="Goffredo E."/>
            <person name="Latorre L."/>
            <person name="Miccolupo A."/>
            <person name="Padalino I."/>
            <person name="Santagada G."/>
            <person name="Chiocco D."/>
            <person name="Pesole G."/>
            <person name="Horner D.S."/>
            <person name="Parisi A."/>
        </authorList>
    </citation>
    <scope>NUCLEOTIDE SEQUENCE [LARGE SCALE GENOMIC DNA]</scope>
    <source>
        <strain evidence="1 2">1991</strain>
    </source>
</reference>
<evidence type="ECO:0000313" key="1">
    <source>
        <dbReference type="EMBL" id="KMT60148.1"/>
    </source>
</evidence>
<gene>
    <name evidence="1" type="ORF">X560_1074</name>
</gene>
<keyword evidence="2" id="KW-1185">Reference proteome</keyword>
<dbReference type="AlphaFoldDB" id="A0A0J8GHC7"/>